<name>A0A8T0WYC4_PANVG</name>
<evidence type="ECO:0000313" key="1">
    <source>
        <dbReference type="EMBL" id="KAG2648219.1"/>
    </source>
</evidence>
<dbReference type="Proteomes" id="UP000823388">
    <property type="component" value="Chromosome 1N"/>
</dbReference>
<dbReference type="AlphaFoldDB" id="A0A8T0WYC4"/>
<dbReference type="EMBL" id="CM029038">
    <property type="protein sequence ID" value="KAG2648219.1"/>
    <property type="molecule type" value="Genomic_DNA"/>
</dbReference>
<proteinExistence type="predicted"/>
<reference evidence="1" key="1">
    <citation type="submission" date="2020-05" db="EMBL/GenBank/DDBJ databases">
        <title>WGS assembly of Panicum virgatum.</title>
        <authorList>
            <person name="Lovell J.T."/>
            <person name="Jenkins J."/>
            <person name="Shu S."/>
            <person name="Juenger T.E."/>
            <person name="Schmutz J."/>
        </authorList>
    </citation>
    <scope>NUCLEOTIDE SEQUENCE</scope>
    <source>
        <strain evidence="1">AP13</strain>
    </source>
</reference>
<gene>
    <name evidence="1" type="ORF">PVAP13_1NG042524</name>
</gene>
<sequence length="118" mass="12254">MGKGLLCSPWGFFFRVGAFVTGGEFLAGPSFRSASAGASFFSGCSVLRRLGVVVPLLLPSWGLPHVLVSADGRNGGQGDAGAPLVGLVLLLAKGWDHLCSCVSLLFRDNAFGHDPFGM</sequence>
<protein>
    <submittedName>
        <fullName evidence="1">Uncharacterized protein</fullName>
    </submittedName>
</protein>
<keyword evidence="2" id="KW-1185">Reference proteome</keyword>
<organism evidence="1 2">
    <name type="scientific">Panicum virgatum</name>
    <name type="common">Blackwell switchgrass</name>
    <dbReference type="NCBI Taxonomy" id="38727"/>
    <lineage>
        <taxon>Eukaryota</taxon>
        <taxon>Viridiplantae</taxon>
        <taxon>Streptophyta</taxon>
        <taxon>Embryophyta</taxon>
        <taxon>Tracheophyta</taxon>
        <taxon>Spermatophyta</taxon>
        <taxon>Magnoliopsida</taxon>
        <taxon>Liliopsida</taxon>
        <taxon>Poales</taxon>
        <taxon>Poaceae</taxon>
        <taxon>PACMAD clade</taxon>
        <taxon>Panicoideae</taxon>
        <taxon>Panicodae</taxon>
        <taxon>Paniceae</taxon>
        <taxon>Panicinae</taxon>
        <taxon>Panicum</taxon>
        <taxon>Panicum sect. Hiantes</taxon>
    </lineage>
</organism>
<accession>A0A8T0WYC4</accession>
<evidence type="ECO:0000313" key="2">
    <source>
        <dbReference type="Proteomes" id="UP000823388"/>
    </source>
</evidence>
<comment type="caution">
    <text evidence="1">The sequence shown here is derived from an EMBL/GenBank/DDBJ whole genome shotgun (WGS) entry which is preliminary data.</text>
</comment>